<dbReference type="HOGENOM" id="CLU_000960_22_3_1"/>
<dbReference type="RefSeq" id="XP_022626241.1">
    <property type="nucleotide sequence ID" value="XM_022774112.1"/>
</dbReference>
<evidence type="ECO:0000256" key="7">
    <source>
        <dbReference type="SAM" id="Phobius"/>
    </source>
</evidence>
<reference evidence="9 10" key="1">
    <citation type="submission" date="2014-12" db="EMBL/GenBank/DDBJ databases">
        <authorList>
            <person name="Neuveglise Cecile"/>
        </authorList>
    </citation>
    <scope>NUCLEOTIDE SEQUENCE [LARGE SCALE GENOMIC DNA]</scope>
    <source>
        <strain evidence="9 10">CBS 12615</strain>
    </source>
</reference>
<feature type="transmembrane region" description="Helical" evidence="7">
    <location>
        <begin position="32"/>
        <end position="56"/>
    </location>
</feature>
<dbReference type="Proteomes" id="UP000054304">
    <property type="component" value="Unassembled WGS sequence"/>
</dbReference>
<keyword evidence="3" id="KW-0813">Transport</keyword>
<dbReference type="PANTHER" id="PTHR23501:SF191">
    <property type="entry name" value="VACUOLAR BASIC AMINO ACID TRANSPORTER 4"/>
    <property type="match status" value="1"/>
</dbReference>
<feature type="transmembrane region" description="Helical" evidence="7">
    <location>
        <begin position="257"/>
        <end position="275"/>
    </location>
</feature>
<feature type="transmembrane region" description="Helical" evidence="7">
    <location>
        <begin position="361"/>
        <end position="382"/>
    </location>
</feature>
<feature type="domain" description="Major facilitator superfamily (MFS) profile" evidence="8">
    <location>
        <begin position="34"/>
        <end position="519"/>
    </location>
</feature>
<feature type="transmembrane region" description="Helical" evidence="7">
    <location>
        <begin position="187"/>
        <end position="207"/>
    </location>
</feature>
<name>A0A0C7N3C7_9SACH</name>
<feature type="transmembrane region" description="Helical" evidence="7">
    <location>
        <begin position="99"/>
        <end position="125"/>
    </location>
</feature>
<keyword evidence="6 7" id="KW-0472">Membrane</keyword>
<evidence type="ECO:0000256" key="4">
    <source>
        <dbReference type="ARBA" id="ARBA00022692"/>
    </source>
</evidence>
<dbReference type="Pfam" id="PF07690">
    <property type="entry name" value="MFS_1"/>
    <property type="match status" value="1"/>
</dbReference>
<comment type="subcellular location">
    <subcellularLocation>
        <location evidence="1">Endomembrane system</location>
        <topology evidence="1">Multi-pass membrane protein</topology>
    </subcellularLocation>
</comment>
<feature type="transmembrane region" description="Helical" evidence="7">
    <location>
        <begin position="332"/>
        <end position="354"/>
    </location>
</feature>
<sequence length="532" mass="56805">MQKCVIHEETSLLQETKQAKYVIRVNSRSEKIYLLGSLYIGVLLAALDGTVVASLLSHIASELGNLSFAPWIASSYMMMSSAFQPLFGKLSDIFGRKRCLLTCHFLFALGSLLSGLSSGVSLLIVGRCVQGIGGGGLIALSSIVVSDMTPLRDRGLYQGIANISFGIGASMGGSFGGIISAKFGWRYAFLGQIAISLSAVTLVYLNLNESSSGMKDSVWSELGHVDFLGSFFLLSSFTCFFLVLNLGGAYVPWRSSQIGLLIMLFLILSVCFLKAEQRSPDKAVIPFRIFQGVTECLCFILSFLSSMAAFTYIFLLPIFIEIVLGKSASSSGSILAVNFMGVMIGSLGSGLIVKATCRYKILLLACGLIYILSCCSLCSFGLATSTAVQVITVCGLGLAYSSLVTISLIALMASVPKDLQAVGSSVFYASRGFGSTVGVAVSSSIFANSLRHYLNSYIVGPERETVIEMVLASSDAIKGLSPSYQAQTVQSYVSSLRIAFACTVFLSALIWLVSIPLKERHLEPETKDQAAA</sequence>
<feature type="transmembrane region" description="Helical" evidence="7">
    <location>
        <begin position="131"/>
        <end position="148"/>
    </location>
</feature>
<gene>
    <name evidence="9" type="ORF">LALA0_S01e00650g</name>
</gene>
<dbReference type="Gene3D" id="1.20.1250.20">
    <property type="entry name" value="MFS general substrate transporter like domains"/>
    <property type="match status" value="2"/>
</dbReference>
<feature type="transmembrane region" description="Helical" evidence="7">
    <location>
        <begin position="388"/>
        <end position="413"/>
    </location>
</feature>
<dbReference type="GO" id="GO:0012505">
    <property type="term" value="C:endomembrane system"/>
    <property type="evidence" value="ECO:0007669"/>
    <property type="project" value="UniProtKB-SubCell"/>
</dbReference>
<dbReference type="InterPro" id="IPR036259">
    <property type="entry name" value="MFS_trans_sf"/>
</dbReference>
<comment type="similarity">
    <text evidence="2">Belongs to the major facilitator superfamily.</text>
</comment>
<dbReference type="AlphaFoldDB" id="A0A0C7N3C7"/>
<evidence type="ECO:0000313" key="10">
    <source>
        <dbReference type="Proteomes" id="UP000054304"/>
    </source>
</evidence>
<evidence type="ECO:0000256" key="1">
    <source>
        <dbReference type="ARBA" id="ARBA00004127"/>
    </source>
</evidence>
<keyword evidence="5 7" id="KW-1133">Transmembrane helix</keyword>
<feature type="transmembrane region" description="Helical" evidence="7">
    <location>
        <begin position="68"/>
        <end position="87"/>
    </location>
</feature>
<dbReference type="InterPro" id="IPR011701">
    <property type="entry name" value="MFS"/>
</dbReference>
<dbReference type="SUPFAM" id="SSF103473">
    <property type="entry name" value="MFS general substrate transporter"/>
    <property type="match status" value="1"/>
</dbReference>
<dbReference type="GO" id="GO:0015174">
    <property type="term" value="F:basic amino acid transmembrane transporter activity"/>
    <property type="evidence" value="ECO:0007669"/>
    <property type="project" value="TreeGrafter"/>
</dbReference>
<dbReference type="EMBL" id="LN736360">
    <property type="protein sequence ID" value="CEP59996.1"/>
    <property type="molecule type" value="Genomic_DNA"/>
</dbReference>
<feature type="transmembrane region" description="Helical" evidence="7">
    <location>
        <begin position="498"/>
        <end position="517"/>
    </location>
</feature>
<feature type="transmembrane region" description="Helical" evidence="7">
    <location>
        <begin position="160"/>
        <end position="181"/>
    </location>
</feature>
<feature type="transmembrane region" description="Helical" evidence="7">
    <location>
        <begin position="296"/>
        <end position="320"/>
    </location>
</feature>
<evidence type="ECO:0000256" key="2">
    <source>
        <dbReference type="ARBA" id="ARBA00008335"/>
    </source>
</evidence>
<proteinExistence type="inferred from homology"/>
<feature type="transmembrane region" description="Helical" evidence="7">
    <location>
        <begin position="227"/>
        <end position="251"/>
    </location>
</feature>
<dbReference type="OrthoDB" id="3437016at2759"/>
<evidence type="ECO:0000256" key="3">
    <source>
        <dbReference type="ARBA" id="ARBA00022448"/>
    </source>
</evidence>
<organism evidence="9 10">
    <name type="scientific">Lachancea lanzarotensis</name>
    <dbReference type="NCBI Taxonomy" id="1245769"/>
    <lineage>
        <taxon>Eukaryota</taxon>
        <taxon>Fungi</taxon>
        <taxon>Dikarya</taxon>
        <taxon>Ascomycota</taxon>
        <taxon>Saccharomycotina</taxon>
        <taxon>Saccharomycetes</taxon>
        <taxon>Saccharomycetales</taxon>
        <taxon>Saccharomycetaceae</taxon>
        <taxon>Lachancea</taxon>
    </lineage>
</organism>
<keyword evidence="10" id="KW-1185">Reference proteome</keyword>
<evidence type="ECO:0000259" key="8">
    <source>
        <dbReference type="PROSITE" id="PS50850"/>
    </source>
</evidence>
<dbReference type="InterPro" id="IPR020846">
    <property type="entry name" value="MFS_dom"/>
</dbReference>
<dbReference type="GeneID" id="34683366"/>
<accession>A0A0C7N3C7</accession>
<protein>
    <submittedName>
        <fullName evidence="9">LALA0S01e00650g1_1</fullName>
    </submittedName>
</protein>
<dbReference type="PANTHER" id="PTHR23501">
    <property type="entry name" value="MAJOR FACILITATOR SUPERFAMILY"/>
    <property type="match status" value="1"/>
</dbReference>
<evidence type="ECO:0000313" key="9">
    <source>
        <dbReference type="EMBL" id="CEP59996.1"/>
    </source>
</evidence>
<dbReference type="PROSITE" id="PS50850">
    <property type="entry name" value="MFS"/>
    <property type="match status" value="1"/>
</dbReference>
<evidence type="ECO:0000256" key="5">
    <source>
        <dbReference type="ARBA" id="ARBA00022989"/>
    </source>
</evidence>
<evidence type="ECO:0000256" key="6">
    <source>
        <dbReference type="ARBA" id="ARBA00023136"/>
    </source>
</evidence>
<dbReference type="GO" id="GO:0000329">
    <property type="term" value="C:fungal-type vacuole membrane"/>
    <property type="evidence" value="ECO:0007669"/>
    <property type="project" value="TreeGrafter"/>
</dbReference>
<keyword evidence="4 7" id="KW-0812">Transmembrane</keyword>